<protein>
    <submittedName>
        <fullName evidence="4">Uncharacterized protein</fullName>
    </submittedName>
</protein>
<feature type="region of interest" description="Disordered" evidence="1">
    <location>
        <begin position="1691"/>
        <end position="1740"/>
    </location>
</feature>
<feature type="region of interest" description="Disordered" evidence="1">
    <location>
        <begin position="31"/>
        <end position="86"/>
    </location>
</feature>
<evidence type="ECO:0000313" key="4">
    <source>
        <dbReference type="EMBL" id="CAE7295678.1"/>
    </source>
</evidence>
<accession>A0A812N0F1</accession>
<dbReference type="EMBL" id="CAJNJA010012387">
    <property type="protein sequence ID" value="CAE7295678.1"/>
    <property type="molecule type" value="Genomic_DNA"/>
</dbReference>
<evidence type="ECO:0000256" key="3">
    <source>
        <dbReference type="SAM" id="SignalP"/>
    </source>
</evidence>
<keyword evidence="3" id="KW-0732">Signal</keyword>
<feature type="compositionally biased region" description="Basic and acidic residues" evidence="1">
    <location>
        <begin position="1349"/>
        <end position="1372"/>
    </location>
</feature>
<gene>
    <name evidence="4" type="ORF">SNEC2469_LOCUS7263</name>
</gene>
<feature type="signal peptide" evidence="3">
    <location>
        <begin position="1"/>
        <end position="20"/>
    </location>
</feature>
<keyword evidence="2" id="KW-1133">Transmembrane helix</keyword>
<evidence type="ECO:0000256" key="1">
    <source>
        <dbReference type="SAM" id="MobiDB-lite"/>
    </source>
</evidence>
<feature type="compositionally biased region" description="Basic and acidic residues" evidence="1">
    <location>
        <begin position="1381"/>
        <end position="1403"/>
    </location>
</feature>
<feature type="compositionally biased region" description="Basic and acidic residues" evidence="1">
    <location>
        <begin position="1410"/>
        <end position="1440"/>
    </location>
</feature>
<feature type="region of interest" description="Disordered" evidence="1">
    <location>
        <begin position="890"/>
        <end position="925"/>
    </location>
</feature>
<feature type="compositionally biased region" description="Pro residues" evidence="1">
    <location>
        <begin position="1151"/>
        <end position="1161"/>
    </location>
</feature>
<feature type="compositionally biased region" description="Basic and acidic residues" evidence="1">
    <location>
        <begin position="31"/>
        <end position="43"/>
    </location>
</feature>
<keyword evidence="5" id="KW-1185">Reference proteome</keyword>
<evidence type="ECO:0000313" key="5">
    <source>
        <dbReference type="Proteomes" id="UP000601435"/>
    </source>
</evidence>
<evidence type="ECO:0000256" key="2">
    <source>
        <dbReference type="SAM" id="Phobius"/>
    </source>
</evidence>
<feature type="region of interest" description="Disordered" evidence="1">
    <location>
        <begin position="1636"/>
        <end position="1662"/>
    </location>
</feature>
<feature type="compositionally biased region" description="Basic and acidic residues" evidence="1">
    <location>
        <begin position="1461"/>
        <end position="1490"/>
    </location>
</feature>
<feature type="region of interest" description="Disordered" evidence="1">
    <location>
        <begin position="1454"/>
        <end position="1579"/>
    </location>
</feature>
<sequence length="1740" mass="189761">MQWILRRIVCVSTLFTYTGCTVVASEEWRHASESDGSQHRETQDVAANSSRTHVAISAGGQPSVMRREAPKHEQREGKSEHQKTLERALERASEIAKEASPEDAAYRESLLKEALKLVEQDGEKSSAAVQLEVNEAQNGFTALRNSTTPGATTTTTSNPSTTTSTEASTTTTEKSTTTTKKATTATTTRPATTTTTKRAVTFDIVTTKSPPHAAPVLSHAPPVTLPSDMSHDQHDHMNGDEWNAHISDHWGMHGGGHEPVQETEPWSIHTDAGAAEHDEADGWHDVLQHGDDDHASHPMPEDDMHHVDDIHHMDPMVHEPEEMHHMDDIHHMDPMVHEPEEMEHELPHVHISVEPPASGSPPLAVEDYDHPMAPVAPPTPPLTDQAMKDSSAAGEEAADAAMQMGLPAERQASVAAAAAAAAAAADGMSHDQQAAAAKEAADHARWSAGTSSTQPPIPEHFEDPTIETWPMTFKAKGCHKAACGPIDGLFHEVGENEGHPMYAKDGEEDVTLYFLNHENMAKRGWWVGKFPGSTTTYAFNPSEDVLPPMFGWHVPWDSPLPYVGLEFVKTEDHGAEFDKAPKESNHSHMPPEEWVHTAEHLEHLEHSEHLPTEPMPAYEASHCLNESVAPKGSWVVYNGTDGAHSQLPAFCKGFDSNALVPEECCHIPNLPNIFSVKFEEVYVQHGECASIEGHGLFLESFKIKLRCNRDNSIIYGHDCNAGCQCGSEHVYQHGCYRGVDRIPSTTWFFIVGGCECDSGLPTPYQAITGHAGPELHIDELPSLEVSGGQDPTTAHVIVGIYKPVGIHHDKPSFKKTASSTEDEVSIYYGPSSSGEAEGWWIGSGAGTAHVYAFNPNKEELPPFRGWKAPWWSGVDMTVKVDIVDKDHHRSDTVRDLQEHEEHEDHDDHHEHEPHEHDFSDDLDPHEEEAMKPEDVMPPEDHSHGEHHPELDHFAPIMDAFSKANEGTNQQILKALKAMMEHMKDVEKTVEEMQEEMHPVSPVHPLDEAENASFLSAKALTASGCSTEAMRDKIEGKFSPAGFYLGHPVYHRQSGGHVFIYYHHDGDDASLHGWWFGPDTMEFGTSQNWAFNSEDSVTPPLSGWHVPWNGPVDPAFKLTEAAEEAMSIVKNHSTPPEEHIEEPMQVPTDGDPLPPEPTPPVSERPEHANLVPPSANKDLNPEQAREVIQDQAKMIAAAVKQLSSGKDLADLVFGIDTKIIPHEPPSDEFIARLAQDPKLAKKALEKLVTVLSEANRRLESGEAFADEIFGRHMDKWSAEAEPNVTEVSAIASTTSTTVAPSGTEPPIENSAAAPLLKTVDKVATAANAAAEKARKWKAAEIAEAQAQHEAEQAKKEVEKMTVQAAKEEAEKAIEQAADEEAREAKQEATKEAESAEGEAKDKATKVAAAKQKLEELKGQVPKEAKDAADKALHTAEEHVQMKEEKVHEARFALEDLGAEAPPEVKEAAEEALSKAEEEADAAKTEVEEAQHTLDAMKNTVTPEQRQAAEKELEQAQEEAKQAEAKAKDAAKKAGDIKLTSHDPASDNVLYTDSQVKEEKGGAVVMGSEPQTDTEKDLQEQLAALQSKLTGMERLQVKDKLDDQLKDNLSASLSQADSELVASARDVQVHAVKAPRALAEKSGEEPEVLVATKEQQARPKKGKGKGSGVLLVVLVLTVLIGAVAGAVFLKRRRKTQGTQEAKAEEAQPLLEQKEANGNAEAGAEPAKTAEEAAAGQTESPAA</sequence>
<feature type="chain" id="PRO_5032902136" evidence="3">
    <location>
        <begin position="21"/>
        <end position="1740"/>
    </location>
</feature>
<feature type="region of interest" description="Disordered" evidence="1">
    <location>
        <begin position="374"/>
        <end position="399"/>
    </location>
</feature>
<reference evidence="4" key="1">
    <citation type="submission" date="2021-02" db="EMBL/GenBank/DDBJ databases">
        <authorList>
            <person name="Dougan E. K."/>
            <person name="Rhodes N."/>
            <person name="Thang M."/>
            <person name="Chan C."/>
        </authorList>
    </citation>
    <scope>NUCLEOTIDE SEQUENCE</scope>
</reference>
<organism evidence="4 5">
    <name type="scientific">Symbiodinium necroappetens</name>
    <dbReference type="NCBI Taxonomy" id="1628268"/>
    <lineage>
        <taxon>Eukaryota</taxon>
        <taxon>Sar</taxon>
        <taxon>Alveolata</taxon>
        <taxon>Dinophyceae</taxon>
        <taxon>Suessiales</taxon>
        <taxon>Symbiodiniaceae</taxon>
        <taxon>Symbiodinium</taxon>
    </lineage>
</organism>
<dbReference type="OrthoDB" id="437498at2759"/>
<feature type="transmembrane region" description="Helical" evidence="2">
    <location>
        <begin position="1666"/>
        <end position="1687"/>
    </location>
</feature>
<keyword evidence="2" id="KW-0812">Transmembrane</keyword>
<feature type="compositionally biased region" description="Basic and acidic residues" evidence="1">
    <location>
        <begin position="890"/>
        <end position="919"/>
    </location>
</feature>
<feature type="compositionally biased region" description="Low complexity" evidence="1">
    <location>
        <begin position="145"/>
        <end position="193"/>
    </location>
</feature>
<feature type="compositionally biased region" description="Low complexity" evidence="1">
    <location>
        <begin position="1713"/>
        <end position="1732"/>
    </location>
</feature>
<dbReference type="CDD" id="cd06503">
    <property type="entry name" value="ATP-synt_Fo_b"/>
    <property type="match status" value="1"/>
</dbReference>
<feature type="region of interest" description="Disordered" evidence="1">
    <location>
        <begin position="1349"/>
        <end position="1440"/>
    </location>
</feature>
<feature type="region of interest" description="Disordered" evidence="1">
    <location>
        <begin position="140"/>
        <end position="193"/>
    </location>
</feature>
<feature type="compositionally biased region" description="Basic and acidic residues" evidence="1">
    <location>
        <begin position="65"/>
        <end position="86"/>
    </location>
</feature>
<feature type="region of interest" description="Disordered" evidence="1">
    <location>
        <begin position="1132"/>
        <end position="1177"/>
    </location>
</feature>
<proteinExistence type="predicted"/>
<feature type="compositionally biased region" description="Low complexity" evidence="1">
    <location>
        <begin position="389"/>
        <end position="399"/>
    </location>
</feature>
<name>A0A812N0F1_9DINO</name>
<keyword evidence="2" id="KW-0472">Membrane</keyword>
<comment type="caution">
    <text evidence="4">The sequence shown here is derived from an EMBL/GenBank/DDBJ whole genome shotgun (WGS) entry which is preliminary data.</text>
</comment>
<feature type="region of interest" description="Disordered" evidence="1">
    <location>
        <begin position="433"/>
        <end position="458"/>
    </location>
</feature>
<feature type="compositionally biased region" description="Basic and acidic residues" evidence="1">
    <location>
        <begin position="1505"/>
        <end position="1543"/>
    </location>
</feature>
<dbReference type="Proteomes" id="UP000601435">
    <property type="component" value="Unassembled WGS sequence"/>
</dbReference>